<dbReference type="RefSeq" id="WP_167949661.1">
    <property type="nucleotide sequence ID" value="NZ_BAAAPQ010000026.1"/>
</dbReference>
<dbReference type="EMBL" id="JAATJN010000001">
    <property type="protein sequence ID" value="NJC55668.1"/>
    <property type="molecule type" value="Genomic_DNA"/>
</dbReference>
<dbReference type="InterPro" id="IPR023393">
    <property type="entry name" value="START-like_dom_sf"/>
</dbReference>
<protein>
    <submittedName>
        <fullName evidence="1">Uncharacterized protein YndB with AHSA1/START domain</fullName>
    </submittedName>
</protein>
<proteinExistence type="predicted"/>
<dbReference type="Proteomes" id="UP000576792">
    <property type="component" value="Unassembled WGS sequence"/>
</dbReference>
<keyword evidence="2" id="KW-1185">Reference proteome</keyword>
<dbReference type="AlphaFoldDB" id="A0A846RXQ1"/>
<evidence type="ECO:0000313" key="2">
    <source>
        <dbReference type="Proteomes" id="UP000576792"/>
    </source>
</evidence>
<gene>
    <name evidence="1" type="ORF">BKA07_000703</name>
</gene>
<dbReference type="CDD" id="cd07812">
    <property type="entry name" value="SRPBCC"/>
    <property type="match status" value="1"/>
</dbReference>
<name>A0A846RXQ1_9MICO</name>
<dbReference type="SUPFAM" id="SSF55961">
    <property type="entry name" value="Bet v1-like"/>
    <property type="match status" value="1"/>
</dbReference>
<organism evidence="1 2">
    <name type="scientific">Brevibacterium marinum</name>
    <dbReference type="NCBI Taxonomy" id="418643"/>
    <lineage>
        <taxon>Bacteria</taxon>
        <taxon>Bacillati</taxon>
        <taxon>Actinomycetota</taxon>
        <taxon>Actinomycetes</taxon>
        <taxon>Micrococcales</taxon>
        <taxon>Brevibacteriaceae</taxon>
        <taxon>Brevibacterium</taxon>
    </lineage>
</organism>
<comment type="caution">
    <text evidence="1">The sequence shown here is derived from an EMBL/GenBank/DDBJ whole genome shotgun (WGS) entry which is preliminary data.</text>
</comment>
<evidence type="ECO:0000313" key="1">
    <source>
        <dbReference type="EMBL" id="NJC55668.1"/>
    </source>
</evidence>
<dbReference type="Pfam" id="PF10604">
    <property type="entry name" value="Polyketide_cyc2"/>
    <property type="match status" value="1"/>
</dbReference>
<sequence length="175" mass="19538">MKRTMQVSDSMMVNVDADTLWEQVADPTQMSRWSPENTGAHTPAEARPLQVGEVFEGSNRRGRAAWVTECVVTASEPGERFAFHVRKIGAGSPKLGGSIATWVYEFENIDGRTRVTETWNDDRTSWPDWAAAIVDRVLTRGRSFADFQKLNIHRTLTTMKDEFADSDGTGSSPAR</sequence>
<reference evidence="1 2" key="1">
    <citation type="submission" date="2020-03" db="EMBL/GenBank/DDBJ databases">
        <title>Sequencing the genomes of 1000 actinobacteria strains.</title>
        <authorList>
            <person name="Klenk H.-P."/>
        </authorList>
    </citation>
    <scope>NUCLEOTIDE SEQUENCE [LARGE SCALE GENOMIC DNA]</scope>
    <source>
        <strain evidence="1 2">DSM 18964</strain>
    </source>
</reference>
<accession>A0A846RXQ1</accession>
<dbReference type="Gene3D" id="3.30.530.20">
    <property type="match status" value="1"/>
</dbReference>
<dbReference type="InterPro" id="IPR019587">
    <property type="entry name" value="Polyketide_cyclase/dehydratase"/>
</dbReference>